<reference evidence="2" key="1">
    <citation type="submission" date="2020-06" db="EMBL/GenBank/DDBJ databases">
        <authorList>
            <person name="Li T."/>
            <person name="Hu X."/>
            <person name="Zhang T."/>
            <person name="Song X."/>
            <person name="Zhang H."/>
            <person name="Dai N."/>
            <person name="Sheng W."/>
            <person name="Hou X."/>
            <person name="Wei L."/>
        </authorList>
    </citation>
    <scope>NUCLEOTIDE SEQUENCE</scope>
    <source>
        <strain evidence="2">K16</strain>
        <tissue evidence="2">Leaf</tissue>
    </source>
</reference>
<evidence type="ECO:0000259" key="1">
    <source>
        <dbReference type="Pfam" id="PF13966"/>
    </source>
</evidence>
<comment type="caution">
    <text evidence="2">The sequence shown here is derived from an EMBL/GenBank/DDBJ whole genome shotgun (WGS) entry which is preliminary data.</text>
</comment>
<reference evidence="2" key="2">
    <citation type="journal article" date="2024" name="Plant">
        <title>Genomic evolution and insights into agronomic trait innovations of Sesamum species.</title>
        <authorList>
            <person name="Miao H."/>
            <person name="Wang L."/>
            <person name="Qu L."/>
            <person name="Liu H."/>
            <person name="Sun Y."/>
            <person name="Le M."/>
            <person name="Wang Q."/>
            <person name="Wei S."/>
            <person name="Zheng Y."/>
            <person name="Lin W."/>
            <person name="Duan Y."/>
            <person name="Cao H."/>
            <person name="Xiong S."/>
            <person name="Wang X."/>
            <person name="Wei L."/>
            <person name="Li C."/>
            <person name="Ma Q."/>
            <person name="Ju M."/>
            <person name="Zhao R."/>
            <person name="Li G."/>
            <person name="Mu C."/>
            <person name="Tian Q."/>
            <person name="Mei H."/>
            <person name="Zhang T."/>
            <person name="Gao T."/>
            <person name="Zhang H."/>
        </authorList>
    </citation>
    <scope>NUCLEOTIDE SEQUENCE</scope>
    <source>
        <strain evidence="2">K16</strain>
    </source>
</reference>
<protein>
    <submittedName>
        <fullName evidence="2">Retrovirus-related Pol polyprotein from transposon TNT 1-94</fullName>
    </submittedName>
</protein>
<gene>
    <name evidence="2" type="ORF">Sango_0015200</name>
</gene>
<dbReference type="Proteomes" id="UP001289374">
    <property type="component" value="Unassembled WGS sequence"/>
</dbReference>
<dbReference type="Pfam" id="PF13966">
    <property type="entry name" value="zf-RVT"/>
    <property type="match status" value="1"/>
</dbReference>
<dbReference type="EMBL" id="JACGWL010000001">
    <property type="protein sequence ID" value="KAK4409422.1"/>
    <property type="molecule type" value="Genomic_DNA"/>
</dbReference>
<dbReference type="InterPro" id="IPR026960">
    <property type="entry name" value="RVT-Znf"/>
</dbReference>
<dbReference type="PANTHER" id="PTHR11439">
    <property type="entry name" value="GAG-POL-RELATED RETROTRANSPOSON"/>
    <property type="match status" value="1"/>
</dbReference>
<sequence length="479" mass="54666">MSKAYDRVKWKFLYAILEKMGSPPDLLLSLNMLVNTVGLPFWSMENHLVFSNPHKVSDKTKINHSKSFFTPGKKANLIGHRIKSITDLNLKCLPITYLGALLHKGHKKHQWRLRQNNSLWVALLSASIAKNPHLPLLKLNKRTLTFGEESVALNLSLRKTLFGALELAISLSGMTIGSLQALSIPLTPNRASNALVKSFWTDHSCDIDKLKEVVPQHIMELILEIPINPQHQDVMYWKPYPHGSFSTKSVWEITRDHKPSLAIFKNLWSPIARPTISIFIWKVLHHWIPVDSRLKQKDILLASRLGLESVHGESKRRTHECCEENFSISISDYAGDVDDRKSTTGFVFYFMKYAIACCSRKQPTMTQSTCELEYVATTTARTCHAIWLTILLSELYFAQNGAAKIIVDNKSTIAITGIMFHDPSKHIDARFPFIRNCIANMEIKVEYIKTLDQDVDISTKALKKERFQQLREMIGFVKI</sequence>
<dbReference type="AlphaFoldDB" id="A0AAE1XDH8"/>
<name>A0AAE1XDH8_9LAMI</name>
<organism evidence="2 3">
    <name type="scientific">Sesamum angolense</name>
    <dbReference type="NCBI Taxonomy" id="2727404"/>
    <lineage>
        <taxon>Eukaryota</taxon>
        <taxon>Viridiplantae</taxon>
        <taxon>Streptophyta</taxon>
        <taxon>Embryophyta</taxon>
        <taxon>Tracheophyta</taxon>
        <taxon>Spermatophyta</taxon>
        <taxon>Magnoliopsida</taxon>
        <taxon>eudicotyledons</taxon>
        <taxon>Gunneridae</taxon>
        <taxon>Pentapetalae</taxon>
        <taxon>asterids</taxon>
        <taxon>lamiids</taxon>
        <taxon>Lamiales</taxon>
        <taxon>Pedaliaceae</taxon>
        <taxon>Sesamum</taxon>
    </lineage>
</organism>
<dbReference type="PANTHER" id="PTHR11439:SF517">
    <property type="entry name" value="CYSTEINE-RICH RLK (RECEPTOR-LIKE PROTEIN KINASE) 8"/>
    <property type="match status" value="1"/>
</dbReference>
<evidence type="ECO:0000313" key="2">
    <source>
        <dbReference type="EMBL" id="KAK4409422.1"/>
    </source>
</evidence>
<dbReference type="CDD" id="cd09272">
    <property type="entry name" value="RNase_HI_RT_Ty1"/>
    <property type="match status" value="1"/>
</dbReference>
<proteinExistence type="predicted"/>
<evidence type="ECO:0000313" key="3">
    <source>
        <dbReference type="Proteomes" id="UP001289374"/>
    </source>
</evidence>
<accession>A0AAE1XDH8</accession>
<keyword evidence="3" id="KW-1185">Reference proteome</keyword>
<feature type="domain" description="Reverse transcriptase zinc-binding" evidence="1">
    <location>
        <begin position="245"/>
        <end position="303"/>
    </location>
</feature>